<organism evidence="1">
    <name type="scientific">Rhizophora mucronata</name>
    <name type="common">Asiatic mangrove</name>
    <dbReference type="NCBI Taxonomy" id="61149"/>
    <lineage>
        <taxon>Eukaryota</taxon>
        <taxon>Viridiplantae</taxon>
        <taxon>Streptophyta</taxon>
        <taxon>Embryophyta</taxon>
        <taxon>Tracheophyta</taxon>
        <taxon>Spermatophyta</taxon>
        <taxon>Magnoliopsida</taxon>
        <taxon>eudicotyledons</taxon>
        <taxon>Gunneridae</taxon>
        <taxon>Pentapetalae</taxon>
        <taxon>rosids</taxon>
        <taxon>fabids</taxon>
        <taxon>Malpighiales</taxon>
        <taxon>Rhizophoraceae</taxon>
        <taxon>Rhizophora</taxon>
    </lineage>
</organism>
<accession>A0A2P2K1V9</accession>
<dbReference type="AlphaFoldDB" id="A0A2P2K1V9"/>
<sequence>MATKVSEKRKGRQILLLL</sequence>
<name>A0A2P2K1V9_RHIMU</name>
<proteinExistence type="predicted"/>
<dbReference type="EMBL" id="GGEC01019226">
    <property type="protein sequence ID" value="MBW99709.1"/>
    <property type="molecule type" value="Transcribed_RNA"/>
</dbReference>
<protein>
    <submittedName>
        <fullName evidence="1">Uncharacterized protein</fullName>
    </submittedName>
</protein>
<evidence type="ECO:0000313" key="1">
    <source>
        <dbReference type="EMBL" id="MBW99709.1"/>
    </source>
</evidence>
<reference evidence="1" key="1">
    <citation type="submission" date="2018-02" db="EMBL/GenBank/DDBJ databases">
        <title>Rhizophora mucronata_Transcriptome.</title>
        <authorList>
            <person name="Meera S.P."/>
            <person name="Sreeshan A."/>
            <person name="Augustine A."/>
        </authorList>
    </citation>
    <scope>NUCLEOTIDE SEQUENCE</scope>
    <source>
        <tissue evidence="1">Leaf</tissue>
    </source>
</reference>